<dbReference type="EMBL" id="BK032843">
    <property type="protein sequence ID" value="DAF63663.1"/>
    <property type="molecule type" value="Genomic_DNA"/>
</dbReference>
<sequence length="385" mass="43505">MAQLADLFVSYKSVQPEPKPVVEERQMPDNSLQRLTMARSRLEQIQPIVTQQPTVMDADVHEDDGDQEYDQPFSWFDAYKLKQKPVATTVSQALQGWNENGQAVTYNRGRLDEEIKALFKKHGINITVTSGKRAAGAAGKAGKRSHHVGGNAVDIVPGKGETFESIKRKMLGNSEIQQFFSDNGLGVIDETSPNTMKKTGATGQHFHIGPDKAAQQTWSAWNGNTQQKPTSMQAWTRNVHDAYAQGLKNEFGNKYDDNVYDRIATYMTYQSALESGYGKNAKGFNYAGHMKNGKVVNYNTLNDFVKAHIQTLKKWDIMKSRNLKEYVDSLYQGQYRYNAHSPAAQYYSDMSGTVKRVNKYLVPKAEFGGKFKNIRKLYEQNFSDY</sequence>
<accession>A0A8S5TKY7</accession>
<proteinExistence type="predicted"/>
<protein>
    <submittedName>
        <fullName evidence="1">Peptidase</fullName>
    </submittedName>
</protein>
<organism evidence="1">
    <name type="scientific">Podoviridae sp. ctz6O13</name>
    <dbReference type="NCBI Taxonomy" id="2827757"/>
    <lineage>
        <taxon>Viruses</taxon>
        <taxon>Duplodnaviria</taxon>
        <taxon>Heunggongvirae</taxon>
        <taxon>Uroviricota</taxon>
        <taxon>Caudoviricetes</taxon>
    </lineage>
</organism>
<evidence type="ECO:0000313" key="1">
    <source>
        <dbReference type="EMBL" id="DAF63663.1"/>
    </source>
</evidence>
<name>A0A8S5TKY7_9CAUD</name>
<reference evidence="1" key="1">
    <citation type="journal article" date="2021" name="Proc. Natl. Acad. Sci. U.S.A.">
        <title>A Catalog of Tens of Thousands of Viruses from Human Metagenomes Reveals Hidden Associations with Chronic Diseases.</title>
        <authorList>
            <person name="Tisza M.J."/>
            <person name="Buck C.B."/>
        </authorList>
    </citation>
    <scope>NUCLEOTIDE SEQUENCE</scope>
    <source>
        <strain evidence="1">Ctz6O13</strain>
    </source>
</reference>